<evidence type="ECO:0000256" key="1">
    <source>
        <dbReference type="SAM" id="Phobius"/>
    </source>
</evidence>
<protein>
    <recommendedName>
        <fullName evidence="4">DUF1574 domain-containing protein</fullName>
    </recommendedName>
</protein>
<evidence type="ECO:0000313" key="2">
    <source>
        <dbReference type="EMBL" id="RXK15151.1"/>
    </source>
</evidence>
<gene>
    <name evidence="2" type="ORF">CP985_10080</name>
</gene>
<organism evidence="2 3">
    <name type="scientific">Malaciobacter mytili LMG 24559</name>
    <dbReference type="NCBI Taxonomy" id="1032238"/>
    <lineage>
        <taxon>Bacteria</taxon>
        <taxon>Pseudomonadati</taxon>
        <taxon>Campylobacterota</taxon>
        <taxon>Epsilonproteobacteria</taxon>
        <taxon>Campylobacterales</taxon>
        <taxon>Arcobacteraceae</taxon>
        <taxon>Malaciobacter</taxon>
    </lineage>
</organism>
<sequence>MYKRFISILIITMFFCFCIFTYVTYKEKKFFLSKDYPMRVFVMNTVLNKQNIKYSTIVLGDSRVQSGFIPKAYQNPLNAINLSMSGSTPIEGYFILKKYLLNNIKPDNIILSYAPFHLTKQDSYWKYTVKHQLFTNEEYEEVENNANLLKDDITLGTKRTFKDYRNLFLYSENFIKGILSLRFLYYTKIIDEMNYNLGHHYHGKNNGNSGLNEEIENTDFKYSPLIDMYMRKLISLAKENNIKIFYYTMPFNESSYKKVTKDYKRNYSFYVESLNINVCNKIFYMNDSMFGDPSHLYKGSIESTMLINKCILNSK</sequence>
<reference evidence="2 3" key="1">
    <citation type="submission" date="2017-09" db="EMBL/GenBank/DDBJ databases">
        <title>Genomics of the genus Arcobacter.</title>
        <authorList>
            <person name="Perez-Cataluna A."/>
            <person name="Figueras M.J."/>
            <person name="Salas-Masso N."/>
        </authorList>
    </citation>
    <scope>NUCLEOTIDE SEQUENCE [LARGE SCALE GENOMIC DNA]</scope>
    <source>
        <strain evidence="2 3">CECT 7386</strain>
    </source>
</reference>
<feature type="transmembrane region" description="Helical" evidence="1">
    <location>
        <begin position="6"/>
        <end position="25"/>
    </location>
</feature>
<evidence type="ECO:0008006" key="4">
    <source>
        <dbReference type="Google" id="ProtNLM"/>
    </source>
</evidence>
<keyword evidence="3" id="KW-1185">Reference proteome</keyword>
<dbReference type="SUPFAM" id="SSF52266">
    <property type="entry name" value="SGNH hydrolase"/>
    <property type="match status" value="1"/>
</dbReference>
<keyword evidence="1" id="KW-0812">Transmembrane</keyword>
<dbReference type="EMBL" id="NXID01000037">
    <property type="protein sequence ID" value="RXK15151.1"/>
    <property type="molecule type" value="Genomic_DNA"/>
</dbReference>
<keyword evidence="1" id="KW-0472">Membrane</keyword>
<comment type="caution">
    <text evidence="2">The sequence shown here is derived from an EMBL/GenBank/DDBJ whole genome shotgun (WGS) entry which is preliminary data.</text>
</comment>
<proteinExistence type="predicted"/>
<name>A0AAX2AI77_9BACT</name>
<dbReference type="KEGG" id="amyt:AMYT_0551"/>
<evidence type="ECO:0000313" key="3">
    <source>
        <dbReference type="Proteomes" id="UP000290092"/>
    </source>
</evidence>
<accession>A0AAX2AI77</accession>
<dbReference type="AlphaFoldDB" id="A0AAX2AI77"/>
<dbReference type="RefSeq" id="WP_114841042.1">
    <property type="nucleotide sequence ID" value="NZ_CP031219.1"/>
</dbReference>
<dbReference type="Proteomes" id="UP000290092">
    <property type="component" value="Unassembled WGS sequence"/>
</dbReference>
<keyword evidence="1" id="KW-1133">Transmembrane helix</keyword>